<evidence type="ECO:0000256" key="6">
    <source>
        <dbReference type="SAM" id="Phobius"/>
    </source>
</evidence>
<feature type="transmembrane region" description="Helical" evidence="6">
    <location>
        <begin position="223"/>
        <end position="249"/>
    </location>
</feature>
<proteinExistence type="predicted"/>
<evidence type="ECO:0000256" key="4">
    <source>
        <dbReference type="ARBA" id="ARBA00022989"/>
    </source>
</evidence>
<feature type="transmembrane region" description="Helical" evidence="6">
    <location>
        <begin position="197"/>
        <end position="217"/>
    </location>
</feature>
<keyword evidence="3 6" id="KW-0812">Transmembrane</keyword>
<evidence type="ECO:0000313" key="9">
    <source>
        <dbReference type="Proteomes" id="UP000319516"/>
    </source>
</evidence>
<evidence type="ECO:0000256" key="3">
    <source>
        <dbReference type="ARBA" id="ARBA00022692"/>
    </source>
</evidence>
<dbReference type="InterPro" id="IPR003838">
    <property type="entry name" value="ABC3_permease_C"/>
</dbReference>
<evidence type="ECO:0000313" key="8">
    <source>
        <dbReference type="EMBL" id="TQL50321.1"/>
    </source>
</evidence>
<gene>
    <name evidence="8" type="ORF">FB467_1425</name>
</gene>
<feature type="transmembrane region" description="Helical" evidence="6">
    <location>
        <begin position="286"/>
        <end position="306"/>
    </location>
</feature>
<feature type="transmembrane region" description="Helical" evidence="6">
    <location>
        <begin position="21"/>
        <end position="48"/>
    </location>
</feature>
<evidence type="ECO:0000259" key="7">
    <source>
        <dbReference type="Pfam" id="PF02687"/>
    </source>
</evidence>
<feature type="transmembrane region" description="Helical" evidence="6">
    <location>
        <begin position="60"/>
        <end position="81"/>
    </location>
</feature>
<evidence type="ECO:0000256" key="1">
    <source>
        <dbReference type="ARBA" id="ARBA00004651"/>
    </source>
</evidence>
<dbReference type="RefSeq" id="WP_141784466.1">
    <property type="nucleotide sequence ID" value="NZ_BAAAIK010000004.1"/>
</dbReference>
<organism evidence="8 9">
    <name type="scientific">Ornithinicoccus hortensis</name>
    <dbReference type="NCBI Taxonomy" id="82346"/>
    <lineage>
        <taxon>Bacteria</taxon>
        <taxon>Bacillati</taxon>
        <taxon>Actinomycetota</taxon>
        <taxon>Actinomycetes</taxon>
        <taxon>Micrococcales</taxon>
        <taxon>Intrasporangiaceae</taxon>
        <taxon>Ornithinicoccus</taxon>
    </lineage>
</organism>
<evidence type="ECO:0000256" key="5">
    <source>
        <dbReference type="ARBA" id="ARBA00023136"/>
    </source>
</evidence>
<sequence>MRPAARLTLLLLRRGGDTDRGALLLPVAAFGVVTALMLTVLGGARFFFTIRGPMAETYQSLAALAVILLVIPLLTLCGSAARLSARRRDEHLSTLRLLGAPTSTVTSMTVLESTLLAAAGTLAGVLGHLLLAPLVGLVSFHDSRLGAGNVLLGVPGTVLCVVALVVMAAVSSLVGLRTVVVSPLGVRTRQDAPRMSLVRVVAILLAVGLGLVAGDQLGDAQDIVGLVIGLVATFGVTMAVLNTLGPWVLRTIARRQARTASGPKSAERLLAARTVLDSPKAAWRQVSGVSLTSFVAVFAGVGLALSNGMAGTGPMAREDAIMLVDLRTGILLTLVISFVTVAASVAVNQSADILDRRDLYVSLDRMGMPRSRVDTARRRAVLSPLRVVSLGSALVAALLIAPLSGIALLTDPLSGLVIAAALAAGIGIVWLSLLATAPLLTRVTGSTVRTAD</sequence>
<dbReference type="Proteomes" id="UP000319516">
    <property type="component" value="Unassembled WGS sequence"/>
</dbReference>
<keyword evidence="2" id="KW-1003">Cell membrane</keyword>
<dbReference type="OrthoDB" id="5118998at2"/>
<reference evidence="8 9" key="1">
    <citation type="submission" date="2019-06" db="EMBL/GenBank/DDBJ databases">
        <title>Sequencing the genomes of 1000 actinobacteria strains.</title>
        <authorList>
            <person name="Klenk H.-P."/>
        </authorList>
    </citation>
    <scope>NUCLEOTIDE SEQUENCE [LARGE SCALE GENOMIC DNA]</scope>
    <source>
        <strain evidence="8 9">DSM 12335</strain>
    </source>
</reference>
<protein>
    <submittedName>
        <fullName evidence="8">FtsX-like permease family protein</fullName>
    </submittedName>
</protein>
<feature type="transmembrane region" description="Helical" evidence="6">
    <location>
        <begin position="326"/>
        <end position="347"/>
    </location>
</feature>
<comment type="subcellular location">
    <subcellularLocation>
        <location evidence="1">Cell membrane</location>
        <topology evidence="1">Multi-pass membrane protein</topology>
    </subcellularLocation>
</comment>
<feature type="transmembrane region" description="Helical" evidence="6">
    <location>
        <begin position="387"/>
        <end position="410"/>
    </location>
</feature>
<keyword evidence="5 6" id="KW-0472">Membrane</keyword>
<dbReference type="EMBL" id="VFOP01000001">
    <property type="protein sequence ID" value="TQL50321.1"/>
    <property type="molecule type" value="Genomic_DNA"/>
</dbReference>
<comment type="caution">
    <text evidence="8">The sequence shown here is derived from an EMBL/GenBank/DDBJ whole genome shotgun (WGS) entry which is preliminary data.</text>
</comment>
<accession>A0A542YQJ1</accession>
<feature type="transmembrane region" description="Helical" evidence="6">
    <location>
        <begin position="150"/>
        <end position="176"/>
    </location>
</feature>
<dbReference type="GO" id="GO:0005886">
    <property type="term" value="C:plasma membrane"/>
    <property type="evidence" value="ECO:0007669"/>
    <property type="project" value="UniProtKB-SubCell"/>
</dbReference>
<feature type="transmembrane region" description="Helical" evidence="6">
    <location>
        <begin position="416"/>
        <end position="440"/>
    </location>
</feature>
<feature type="transmembrane region" description="Helical" evidence="6">
    <location>
        <begin position="115"/>
        <end position="138"/>
    </location>
</feature>
<name>A0A542YQJ1_9MICO</name>
<keyword evidence="9" id="KW-1185">Reference proteome</keyword>
<evidence type="ECO:0000256" key="2">
    <source>
        <dbReference type="ARBA" id="ARBA00022475"/>
    </source>
</evidence>
<feature type="domain" description="ABC3 transporter permease C-terminal" evidence="7">
    <location>
        <begin position="82"/>
        <end position="173"/>
    </location>
</feature>
<dbReference type="Pfam" id="PF02687">
    <property type="entry name" value="FtsX"/>
    <property type="match status" value="1"/>
</dbReference>
<dbReference type="AlphaFoldDB" id="A0A542YQJ1"/>
<keyword evidence="4 6" id="KW-1133">Transmembrane helix</keyword>